<comment type="cofactor">
    <cofactor evidence="8">
        <name>Mg(2+)</name>
        <dbReference type="ChEBI" id="CHEBI:18420"/>
    </cofactor>
</comment>
<dbReference type="Proteomes" id="UP000318422">
    <property type="component" value="Unassembled WGS sequence"/>
</dbReference>
<evidence type="ECO:0000259" key="9">
    <source>
        <dbReference type="Pfam" id="PF12804"/>
    </source>
</evidence>
<comment type="domain">
    <text evidence="8">The N-terminal domain determines nucleotide recognition and specific binding, while the C-terminal domain determines the specific binding to the target protein.</text>
</comment>
<dbReference type="GO" id="GO:0005737">
    <property type="term" value="C:cytoplasm"/>
    <property type="evidence" value="ECO:0007669"/>
    <property type="project" value="UniProtKB-SubCell"/>
</dbReference>
<gene>
    <name evidence="8 10" type="primary">mobA</name>
    <name evidence="10" type="ORF">ZRA01_15710</name>
</gene>
<evidence type="ECO:0000313" key="11">
    <source>
        <dbReference type="Proteomes" id="UP000318422"/>
    </source>
</evidence>
<dbReference type="NCBIfam" id="TIGR02665">
    <property type="entry name" value="molyb_mobA"/>
    <property type="match status" value="1"/>
</dbReference>
<dbReference type="Gene3D" id="3.90.550.10">
    <property type="entry name" value="Spore Coat Polysaccharide Biosynthesis Protein SpsA, Chain A"/>
    <property type="match status" value="1"/>
</dbReference>
<dbReference type="GO" id="GO:0061603">
    <property type="term" value="F:molybdenum cofactor guanylyltransferase activity"/>
    <property type="evidence" value="ECO:0007669"/>
    <property type="project" value="UniProtKB-EC"/>
</dbReference>
<dbReference type="Pfam" id="PF12804">
    <property type="entry name" value="NTP_transf_3"/>
    <property type="match status" value="1"/>
</dbReference>
<keyword evidence="11" id="KW-1185">Reference proteome</keyword>
<dbReference type="InterPro" id="IPR013482">
    <property type="entry name" value="Molybde_CF_guanTrfase"/>
</dbReference>
<feature type="binding site" evidence="8">
    <location>
        <position position="103"/>
    </location>
    <ligand>
        <name>Mg(2+)</name>
        <dbReference type="ChEBI" id="CHEBI:18420"/>
    </ligand>
</feature>
<accession>A0A4Y4CRE8</accession>
<keyword evidence="10" id="KW-0548">Nucleotidyltransferase</keyword>
<comment type="similarity">
    <text evidence="8">Belongs to the MobA family.</text>
</comment>
<dbReference type="EMBL" id="BJNV01000021">
    <property type="protein sequence ID" value="GEC95498.1"/>
    <property type="molecule type" value="Genomic_DNA"/>
</dbReference>
<dbReference type="PANTHER" id="PTHR19136">
    <property type="entry name" value="MOLYBDENUM COFACTOR GUANYLYLTRANSFERASE"/>
    <property type="match status" value="1"/>
</dbReference>
<evidence type="ECO:0000256" key="6">
    <source>
        <dbReference type="ARBA" id="ARBA00023134"/>
    </source>
</evidence>
<feature type="binding site" evidence="8">
    <location>
        <position position="55"/>
    </location>
    <ligand>
        <name>GTP</name>
        <dbReference type="ChEBI" id="CHEBI:37565"/>
    </ligand>
</feature>
<dbReference type="EC" id="2.7.7.77" evidence="8"/>
<name>A0A4Y4CRE8_ZOORA</name>
<evidence type="ECO:0000256" key="4">
    <source>
        <dbReference type="ARBA" id="ARBA00022741"/>
    </source>
</evidence>
<keyword evidence="3 8" id="KW-0479">Metal-binding</keyword>
<keyword evidence="7 8" id="KW-0501">Molybdenum cofactor biosynthesis</keyword>
<dbReference type="HAMAP" id="MF_00316">
    <property type="entry name" value="MobA"/>
    <property type="match status" value="1"/>
</dbReference>
<comment type="caution">
    <text evidence="10">The sequence shown here is derived from an EMBL/GenBank/DDBJ whole genome shotgun (WGS) entry which is preliminary data.</text>
</comment>
<dbReference type="GO" id="GO:1902758">
    <property type="term" value="P:bis(molybdopterin guanine dinucleotide)molybdenum biosynthetic process"/>
    <property type="evidence" value="ECO:0007669"/>
    <property type="project" value="TreeGrafter"/>
</dbReference>
<comment type="subunit">
    <text evidence="8">Monomer.</text>
</comment>
<feature type="binding site" evidence="8">
    <location>
        <position position="73"/>
    </location>
    <ligand>
        <name>GTP</name>
        <dbReference type="ChEBI" id="CHEBI:37565"/>
    </ligand>
</feature>
<dbReference type="GO" id="GO:0005525">
    <property type="term" value="F:GTP binding"/>
    <property type="evidence" value="ECO:0007669"/>
    <property type="project" value="UniProtKB-UniRule"/>
</dbReference>
<dbReference type="OrthoDB" id="9788394at2"/>
<evidence type="ECO:0000256" key="3">
    <source>
        <dbReference type="ARBA" id="ARBA00022723"/>
    </source>
</evidence>
<dbReference type="InterPro" id="IPR025877">
    <property type="entry name" value="MobA-like_NTP_Trfase"/>
</dbReference>
<dbReference type="CDD" id="cd02503">
    <property type="entry name" value="MobA"/>
    <property type="match status" value="1"/>
</dbReference>
<feature type="domain" description="MobA-like NTP transferase" evidence="9">
    <location>
        <begin position="11"/>
        <end position="166"/>
    </location>
</feature>
<dbReference type="SUPFAM" id="SSF53448">
    <property type="entry name" value="Nucleotide-diphospho-sugar transferases"/>
    <property type="match status" value="1"/>
</dbReference>
<dbReference type="PANTHER" id="PTHR19136:SF81">
    <property type="entry name" value="MOLYBDENUM COFACTOR GUANYLYLTRANSFERASE"/>
    <property type="match status" value="1"/>
</dbReference>
<feature type="binding site" evidence="8">
    <location>
        <position position="103"/>
    </location>
    <ligand>
        <name>GTP</name>
        <dbReference type="ChEBI" id="CHEBI:37565"/>
    </ligand>
</feature>
<evidence type="ECO:0000256" key="1">
    <source>
        <dbReference type="ARBA" id="ARBA00022490"/>
    </source>
</evidence>
<evidence type="ECO:0000256" key="8">
    <source>
        <dbReference type="HAMAP-Rule" id="MF_00316"/>
    </source>
</evidence>
<feature type="binding site" evidence="8">
    <location>
        <position position="27"/>
    </location>
    <ligand>
        <name>GTP</name>
        <dbReference type="ChEBI" id="CHEBI:37565"/>
    </ligand>
</feature>
<comment type="subcellular location">
    <subcellularLocation>
        <location evidence="8">Cytoplasm</location>
    </subcellularLocation>
</comment>
<reference evidence="10 11" key="1">
    <citation type="submission" date="2019-06" db="EMBL/GenBank/DDBJ databases">
        <title>Whole genome shotgun sequence of Zoogloea ramigera NBRC 15342.</title>
        <authorList>
            <person name="Hosoyama A."/>
            <person name="Uohara A."/>
            <person name="Ohji S."/>
            <person name="Ichikawa N."/>
        </authorList>
    </citation>
    <scope>NUCLEOTIDE SEQUENCE [LARGE SCALE GENOMIC DNA]</scope>
    <source>
        <strain evidence="10 11">NBRC 15342</strain>
    </source>
</reference>
<sequence length="201" mass="21459">MIPPTPERITGLVLAGGLGRRMGGVDKGLSLLGGEPLVEHIIRRLAPQVGQLIINANQNHDIYAGFGYPVVGDRIEGHAGPLAGLEAGLAACTTPYLLTVPCDSPFLPADLVSRLAACLTAHKASIAVARTGEQLHPVFSLIRSDELPELQAFINAGGRRMEAWLRRLCWAPCPFDDCPEAFANINTPDELRAHQAGDTAR</sequence>
<comment type="catalytic activity">
    <reaction evidence="8">
        <text>Mo-molybdopterin + GTP + H(+) = Mo-molybdopterin guanine dinucleotide + diphosphate</text>
        <dbReference type="Rhea" id="RHEA:34243"/>
        <dbReference type="ChEBI" id="CHEBI:15378"/>
        <dbReference type="ChEBI" id="CHEBI:33019"/>
        <dbReference type="ChEBI" id="CHEBI:37565"/>
        <dbReference type="ChEBI" id="CHEBI:71302"/>
        <dbReference type="ChEBI" id="CHEBI:71310"/>
        <dbReference type="EC" id="2.7.7.77"/>
    </reaction>
</comment>
<evidence type="ECO:0000256" key="5">
    <source>
        <dbReference type="ARBA" id="ARBA00022842"/>
    </source>
</evidence>
<comment type="function">
    <text evidence="8">Transfers a GMP moiety from GTP to Mo-molybdopterin (Mo-MPT) cofactor (Moco or molybdenum cofactor) to form Mo-molybdopterin guanine dinucleotide (Mo-MGD) cofactor.</text>
</comment>
<protein>
    <recommendedName>
        <fullName evidence="8">Molybdenum cofactor guanylyltransferase</fullName>
        <shortName evidence="8">MoCo guanylyltransferase</shortName>
        <ecNumber evidence="8">2.7.7.77</ecNumber>
    </recommendedName>
    <alternativeName>
        <fullName evidence="8">GTP:molybdopterin guanylyltransferase</fullName>
    </alternativeName>
    <alternativeName>
        <fullName evidence="8">Mo-MPT guanylyltransferase</fullName>
    </alternativeName>
    <alternativeName>
        <fullName evidence="8">Molybdopterin guanylyltransferase</fullName>
    </alternativeName>
    <alternativeName>
        <fullName evidence="8">Molybdopterin-guanine dinucleotide synthase</fullName>
        <shortName evidence="8">MGD synthase</shortName>
    </alternativeName>
</protein>
<evidence type="ECO:0000256" key="7">
    <source>
        <dbReference type="ARBA" id="ARBA00023150"/>
    </source>
</evidence>
<organism evidence="10 11">
    <name type="scientific">Zoogloea ramigera</name>
    <dbReference type="NCBI Taxonomy" id="350"/>
    <lineage>
        <taxon>Bacteria</taxon>
        <taxon>Pseudomonadati</taxon>
        <taxon>Pseudomonadota</taxon>
        <taxon>Betaproteobacteria</taxon>
        <taxon>Rhodocyclales</taxon>
        <taxon>Zoogloeaceae</taxon>
        <taxon>Zoogloea</taxon>
    </lineage>
</organism>
<feature type="binding site" evidence="8">
    <location>
        <begin position="14"/>
        <end position="16"/>
    </location>
    <ligand>
        <name>GTP</name>
        <dbReference type="ChEBI" id="CHEBI:37565"/>
    </ligand>
</feature>
<keyword evidence="5 8" id="KW-0460">Magnesium</keyword>
<keyword evidence="4 8" id="KW-0547">Nucleotide-binding</keyword>
<dbReference type="InterPro" id="IPR029044">
    <property type="entry name" value="Nucleotide-diphossugar_trans"/>
</dbReference>
<dbReference type="RefSeq" id="WP_141351037.1">
    <property type="nucleotide sequence ID" value="NZ_BJNV01000021.1"/>
</dbReference>
<dbReference type="GO" id="GO:0046872">
    <property type="term" value="F:metal ion binding"/>
    <property type="evidence" value="ECO:0007669"/>
    <property type="project" value="UniProtKB-KW"/>
</dbReference>
<proteinExistence type="inferred from homology"/>
<keyword evidence="2 8" id="KW-0808">Transferase</keyword>
<evidence type="ECO:0000256" key="2">
    <source>
        <dbReference type="ARBA" id="ARBA00022679"/>
    </source>
</evidence>
<keyword evidence="1 8" id="KW-0963">Cytoplasm</keyword>
<evidence type="ECO:0000313" key="10">
    <source>
        <dbReference type="EMBL" id="GEC95498.1"/>
    </source>
</evidence>
<keyword evidence="6 8" id="KW-0342">GTP-binding</keyword>
<dbReference type="AlphaFoldDB" id="A0A4Y4CRE8"/>